<organism evidence="1 2">
    <name type="scientific">Mycolicibacterium agri</name>
    <name type="common">Mycobacterium agri</name>
    <dbReference type="NCBI Taxonomy" id="36811"/>
    <lineage>
        <taxon>Bacteria</taxon>
        <taxon>Bacillati</taxon>
        <taxon>Actinomycetota</taxon>
        <taxon>Actinomycetes</taxon>
        <taxon>Mycobacteriales</taxon>
        <taxon>Mycobacteriaceae</taxon>
        <taxon>Mycolicibacterium</taxon>
    </lineage>
</organism>
<dbReference type="RefSeq" id="WP_174814687.1">
    <property type="nucleotide sequence ID" value="NZ_BLKS01000001.1"/>
</dbReference>
<sequence length="155" mass="16584">MAAELGNGLDGGWWPYTASVARELPELIETLQRPLGDIVDICVNWSSLAGVPDLDSLFHRGNAVVPGQDARRVQRIITVTGDRATARLLVVPWRTSTALAVMLLRRAARLPIMADHVHTDAFRIADGIVRAACGQEPVEVHPAGSAPGLTPAPGR</sequence>
<dbReference type="Proteomes" id="UP000465302">
    <property type="component" value="Unassembled WGS sequence"/>
</dbReference>
<gene>
    <name evidence="1" type="ORF">MAGR_38140</name>
</gene>
<name>A0A7I9W3U1_MYCAG</name>
<protein>
    <submittedName>
        <fullName evidence="1">Uncharacterized protein</fullName>
    </submittedName>
</protein>
<evidence type="ECO:0000313" key="1">
    <source>
        <dbReference type="EMBL" id="GFG52373.1"/>
    </source>
</evidence>
<dbReference type="Pfam" id="PF19457">
    <property type="entry name" value="DUF5994"/>
    <property type="match status" value="1"/>
</dbReference>
<dbReference type="EMBL" id="BLKS01000001">
    <property type="protein sequence ID" value="GFG52373.1"/>
    <property type="molecule type" value="Genomic_DNA"/>
</dbReference>
<accession>A0A7I9W3U1</accession>
<evidence type="ECO:0000313" key="2">
    <source>
        <dbReference type="Proteomes" id="UP000465302"/>
    </source>
</evidence>
<dbReference type="AlphaFoldDB" id="A0A7I9W3U1"/>
<dbReference type="InterPro" id="IPR046036">
    <property type="entry name" value="DUF5994"/>
</dbReference>
<reference evidence="1 2" key="1">
    <citation type="journal article" date="2019" name="Emerg. Microbes Infect.">
        <title>Comprehensive subspecies identification of 175 nontuberculous mycobacteria species based on 7547 genomic profiles.</title>
        <authorList>
            <person name="Matsumoto Y."/>
            <person name="Kinjo T."/>
            <person name="Motooka D."/>
            <person name="Nabeya D."/>
            <person name="Jung N."/>
            <person name="Uechi K."/>
            <person name="Horii T."/>
            <person name="Iida T."/>
            <person name="Fujita J."/>
            <person name="Nakamura S."/>
        </authorList>
    </citation>
    <scope>NUCLEOTIDE SEQUENCE [LARGE SCALE GENOMIC DNA]</scope>
    <source>
        <strain evidence="1 2">JCM 6377</strain>
    </source>
</reference>
<proteinExistence type="predicted"/>
<comment type="caution">
    <text evidence="1">The sequence shown here is derived from an EMBL/GenBank/DDBJ whole genome shotgun (WGS) entry which is preliminary data.</text>
</comment>